<reference evidence="1 2" key="1">
    <citation type="journal article" date="2022" name="Front. Microbiol.">
        <title>High genomic differentiation and limited gene flow indicate recent cryptic speciation within the genus Laspinema (cyanobacteria).</title>
        <authorList>
            <person name="Stanojkovic A."/>
            <person name="Skoupy S."/>
            <person name="Skaloud P."/>
            <person name="Dvorak P."/>
        </authorList>
    </citation>
    <scope>NUCLEOTIDE SEQUENCE [LARGE SCALE GENOMIC DNA]</scope>
    <source>
        <strain evidence="1 2">D3b</strain>
    </source>
</reference>
<dbReference type="Pfam" id="PF04365">
    <property type="entry name" value="BrnT_toxin"/>
    <property type="match status" value="1"/>
</dbReference>
<dbReference type="InterPro" id="IPR007460">
    <property type="entry name" value="BrnT_toxin"/>
</dbReference>
<keyword evidence="2" id="KW-1185">Reference proteome</keyword>
<dbReference type="EMBL" id="JAMXFA010000017">
    <property type="protein sequence ID" value="MCT7978916.1"/>
    <property type="molecule type" value="Genomic_DNA"/>
</dbReference>
<sequence>MRAIAYSPSVIFAAGVETSAFDSVNMNFWQNLITICSNSQGMEFEWDETKRLTNLRKHGIDFIDVSIIFDGNIVTFEDDRFNYGEQRFVTFGLLQGRVVAVVHTEREECIRIISARKATKYEQQIYFEQLSN</sequence>
<dbReference type="RefSeq" id="WP_261198400.1">
    <property type="nucleotide sequence ID" value="NZ_JAMXFA010000017.1"/>
</dbReference>
<name>A0ABT2N8Y9_9CYAN</name>
<gene>
    <name evidence="1" type="ORF">NG792_14485</name>
</gene>
<evidence type="ECO:0000313" key="1">
    <source>
        <dbReference type="EMBL" id="MCT7978916.1"/>
    </source>
</evidence>
<protein>
    <submittedName>
        <fullName evidence="1">BrnT family toxin</fullName>
    </submittedName>
</protein>
<accession>A0ABT2N8Y9</accession>
<proteinExistence type="predicted"/>
<evidence type="ECO:0000313" key="2">
    <source>
        <dbReference type="Proteomes" id="UP001525961"/>
    </source>
</evidence>
<dbReference type="InterPro" id="IPR038573">
    <property type="entry name" value="BrnT_sf"/>
</dbReference>
<comment type="caution">
    <text evidence="1">The sequence shown here is derived from an EMBL/GenBank/DDBJ whole genome shotgun (WGS) entry which is preliminary data.</text>
</comment>
<dbReference type="Gene3D" id="3.10.450.530">
    <property type="entry name" value="Ribonuclease toxin, BrnT, of type II toxin-antitoxin system"/>
    <property type="match status" value="1"/>
</dbReference>
<dbReference type="Proteomes" id="UP001525961">
    <property type="component" value="Unassembled WGS sequence"/>
</dbReference>
<organism evidence="1 2">
    <name type="scientific">Laspinema olomoucense D3b</name>
    <dbReference type="NCBI Taxonomy" id="2953688"/>
    <lineage>
        <taxon>Bacteria</taxon>
        <taxon>Bacillati</taxon>
        <taxon>Cyanobacteriota</taxon>
        <taxon>Cyanophyceae</taxon>
        <taxon>Oscillatoriophycideae</taxon>
        <taxon>Oscillatoriales</taxon>
        <taxon>Laspinemataceae</taxon>
        <taxon>Laspinema</taxon>
        <taxon>Laspinema olomoucense</taxon>
    </lineage>
</organism>